<gene>
    <name evidence="3" type="ORF">RRG08_025064</name>
</gene>
<feature type="compositionally biased region" description="Basic and acidic residues" evidence="2">
    <location>
        <begin position="3165"/>
        <end position="3180"/>
    </location>
</feature>
<organism evidence="3 4">
    <name type="scientific">Elysia crispata</name>
    <name type="common">lettuce slug</name>
    <dbReference type="NCBI Taxonomy" id="231223"/>
    <lineage>
        <taxon>Eukaryota</taxon>
        <taxon>Metazoa</taxon>
        <taxon>Spiralia</taxon>
        <taxon>Lophotrochozoa</taxon>
        <taxon>Mollusca</taxon>
        <taxon>Gastropoda</taxon>
        <taxon>Heterobranchia</taxon>
        <taxon>Euthyneura</taxon>
        <taxon>Panpulmonata</taxon>
        <taxon>Sacoglossa</taxon>
        <taxon>Placobranchoidea</taxon>
        <taxon>Plakobranchidae</taxon>
        <taxon>Elysia</taxon>
    </lineage>
</organism>
<feature type="compositionally biased region" description="Low complexity" evidence="2">
    <location>
        <begin position="2626"/>
        <end position="2642"/>
    </location>
</feature>
<feature type="coiled-coil region" evidence="1">
    <location>
        <begin position="1427"/>
        <end position="1527"/>
    </location>
</feature>
<feature type="region of interest" description="Disordered" evidence="2">
    <location>
        <begin position="2527"/>
        <end position="2571"/>
    </location>
</feature>
<feature type="coiled-coil region" evidence="1">
    <location>
        <begin position="2220"/>
        <end position="2247"/>
    </location>
</feature>
<feature type="coiled-coil region" evidence="1">
    <location>
        <begin position="2098"/>
        <end position="2182"/>
    </location>
</feature>
<feature type="coiled-coil region" evidence="1">
    <location>
        <begin position="2875"/>
        <end position="2902"/>
    </location>
</feature>
<feature type="coiled-coil region" evidence="1">
    <location>
        <begin position="3417"/>
        <end position="3444"/>
    </location>
</feature>
<evidence type="ECO:0000256" key="2">
    <source>
        <dbReference type="SAM" id="MobiDB-lite"/>
    </source>
</evidence>
<feature type="region of interest" description="Disordered" evidence="2">
    <location>
        <begin position="2807"/>
        <end position="2829"/>
    </location>
</feature>
<feature type="compositionally biased region" description="Acidic residues" evidence="2">
    <location>
        <begin position="2560"/>
        <end position="2571"/>
    </location>
</feature>
<feature type="coiled-coil region" evidence="1">
    <location>
        <begin position="771"/>
        <end position="931"/>
    </location>
</feature>
<evidence type="ECO:0000256" key="1">
    <source>
        <dbReference type="SAM" id="Coils"/>
    </source>
</evidence>
<reference evidence="3" key="1">
    <citation type="journal article" date="2023" name="G3 (Bethesda)">
        <title>A reference genome for the long-term kleptoplast-retaining sea slug Elysia crispata morphotype clarki.</title>
        <authorList>
            <person name="Eastman K.E."/>
            <person name="Pendleton A.L."/>
            <person name="Shaikh M.A."/>
            <person name="Suttiyut T."/>
            <person name="Ogas R."/>
            <person name="Tomko P."/>
            <person name="Gavelis G."/>
            <person name="Widhalm J.R."/>
            <person name="Wisecaver J.H."/>
        </authorList>
    </citation>
    <scope>NUCLEOTIDE SEQUENCE</scope>
    <source>
        <strain evidence="3">ECLA1</strain>
    </source>
</reference>
<protein>
    <submittedName>
        <fullName evidence="3">Uncharacterized protein</fullName>
    </submittedName>
</protein>
<evidence type="ECO:0000313" key="3">
    <source>
        <dbReference type="EMBL" id="KAK3788334.1"/>
    </source>
</evidence>
<feature type="coiled-coil region" evidence="1">
    <location>
        <begin position="515"/>
        <end position="619"/>
    </location>
</feature>
<dbReference type="PANTHER" id="PTHR23159">
    <property type="entry name" value="CENTROSOMAL PROTEIN 2"/>
    <property type="match status" value="1"/>
</dbReference>
<feature type="coiled-coil region" evidence="1">
    <location>
        <begin position="1259"/>
        <end position="1307"/>
    </location>
</feature>
<keyword evidence="1" id="KW-0175">Coiled coil</keyword>
<feature type="coiled-coil region" evidence="1">
    <location>
        <begin position="1003"/>
        <end position="1044"/>
    </location>
</feature>
<feature type="coiled-coil region" evidence="1">
    <location>
        <begin position="2997"/>
        <end position="3031"/>
    </location>
</feature>
<dbReference type="PANTHER" id="PTHR23159:SF31">
    <property type="entry name" value="CENTROSOME-ASSOCIATED PROTEIN CEP250 ISOFORM X1"/>
    <property type="match status" value="1"/>
</dbReference>
<evidence type="ECO:0000313" key="4">
    <source>
        <dbReference type="Proteomes" id="UP001283361"/>
    </source>
</evidence>
<dbReference type="EMBL" id="JAWDGP010001769">
    <property type="protein sequence ID" value="KAK3788334.1"/>
    <property type="molecule type" value="Genomic_DNA"/>
</dbReference>
<feature type="compositionally biased region" description="Low complexity" evidence="2">
    <location>
        <begin position="2538"/>
        <end position="2554"/>
    </location>
</feature>
<feature type="coiled-coil region" evidence="1">
    <location>
        <begin position="92"/>
        <end position="126"/>
    </location>
</feature>
<feature type="coiled-coil region" evidence="1">
    <location>
        <begin position="1574"/>
        <end position="1633"/>
    </location>
</feature>
<dbReference type="Proteomes" id="UP001283361">
    <property type="component" value="Unassembled WGS sequence"/>
</dbReference>
<feature type="region of interest" description="Disordered" evidence="2">
    <location>
        <begin position="20"/>
        <end position="56"/>
    </location>
</feature>
<accession>A0AAE1AIB0</accession>
<feature type="region of interest" description="Disordered" evidence="2">
    <location>
        <begin position="2614"/>
        <end position="2647"/>
    </location>
</feature>
<feature type="coiled-coil region" evidence="1">
    <location>
        <begin position="355"/>
        <end position="421"/>
    </location>
</feature>
<feature type="coiled-coil region" evidence="1">
    <location>
        <begin position="1795"/>
        <end position="2061"/>
    </location>
</feature>
<sequence length="3569" mass="408146">MESKEDRLKKLEAGKEKLAAFRKRKAKKKKPDPQNIVSGTDNSSEDLQNYENGTGLCLPDLPDMKDVWSDSEQLSCTSEDEWSAEEVPSKSTVFLEAKLAQAKHRIAELEEAMEGKQLALDAAIKKSETANLQSKCPAEATKIESSCVDESPELTEFESALAQRDALLSQLSATLFESLGNTELNATVQAQVEALAEHVYQLQAQLHQADKTLEEQFLLHNSSAKAVHDAKCQMIQLQEIITSKDQELALLTEQRNQAMHQKPLQIIQDDGLQTNRDNQILAGEASNLPYIQEVLSSKEQASTLRELDWVAREKEWMSREQEWALRDEQRASREQLLQMSIESQSAQIMALSTSLDTMKTEDRKLRATCAELEAQLKNSQSKAGDKLSHLELELQELRKAYESDQNQIQTLSQIRQELEEKVNSQNICLSQNKVLQEELDALSSKYTECLSLLRDSELAKCDLEEKLRLVNLSPTDVNAKTELDQLKLNYQDQSEKQIERLKNYVELENKYSVDTDALNNKINELQSILQKSEAALQDANDATEAERYIVAGLQKTLQEKNEKLDKQDLKLTQLEEAFRSLQSENRETQQVLNSKEDILASLTEQYKTAQDALEQEKCSYSEQIVVLQDELIAAKHIHGVEQSEQKYHNEQLEEQMETMNSEYESLEAKLKDLEHQLTVEQESKGEILDKMQKLEKEFETVTDEEYCILQTIQSLSNKLELFQEQCKISEIASNEISESEVNTETQNKLSEKWKSECDALIFKIDSLTRGLGQYKVQLEKSEATVNDLTEKLKHSEVMLSSTIMELNSVQQDNLSRAKETEIELERLQARSREAEELETKVAALKDLEQQLLERDKCQEELQSQLEDTVSHWQKLQRIVQEKEVDLQKSQEMLEEQQRICVTLRKTFDEEKEELKSEVNGLEGALHQERDERNRVDCELCDLRGKVNILEGELETLIDAKCSNMAVLSGTIAKLQKELIYAKGRSEMREAEILAVQQGIEEKVENLTIDITEKNTEIDNLKNKAQWKEEEVASLKTELYNLRDESVEQKAAVTQLENAVSSLETQLVQQISVLEGKDLNIKDLNSSNQSQNEKMQVLEAELDDLRKACVKISTSVDQDICGAEDLQAAFRKKDDDLAKLQSLVKQLEADLETERYNRKQVVEAVEKDCEETKAVYESTLAEKAALEKELLLMKHQACEVGNNHELLHAAHSELLLKLEEKGQSLQSLVHEKESVGAELAQTKQHLCQVEGNHKLLQEVHADLQAKHRDIESTVQDSENRKCELETELSQVKNQLSAAEANHTTLQNNCSEIQGKLDESEKSLQCVVTDKKCIELELYQIKQIHLELESKHDNLNVAHSELKEKLENKDQMLEAEAEEKNRLVVEIINLKDQLYDVEENSKIYQTSCSEMQAKLMDIENKFQAAHTYKESLEKELNKASQQLSEMQNKCHLLQDSLSEIQAGEGEKNEASEKLRQTLLEKEGIVSQLKEEKELLSSHLVEMTASYEQLKSSETSLKAAQEKLQVSDEKKGIEISELQNRLKNSEHTGGHLEGIVSSLSNELQQRDETLIEQASQIAKMIEEVEQKSAAFEELGEKYKCLQQQNDLLVSQADSCIKDNNEKQEHLKAQLEKIKQITAVKEEQLLTTEDLFSSQKRSHEETLQRLRKLELESCRVQSELSHYIDCAHEREAYLVDQAKLIDEKICELANVMNELGRKDAELSEIQEKHKSLMEEHAAALSLLESLQSAKETQQADILRLQVDLDNQETASTQYAVECKQLNERLTQMTQVLEGKDAVVFNLNHDIEMYQKEIDDLRSEVVQRDTTIAELQEDLNSAKSTVKRKHEEAEMLKSNFDSCMEDMQVKLTEQEAKTKRLQSQLAEEARNVHQGKDELKEVYEQQISQMEEKIIKCEQQNEQLEKDLEDECKRAASSKDLYEHQLAELELNLQTSNSDLIRYKDELSKVTSNHECAVAGLKRLHEIQSSELEDNCMALEKTVAEQKRQINEMQNKFNKERISLEQNFEIQISDIEEKRRITEHEVDRLKRHLEEMKSDHTREMQQLEKSYESRLFELEDKCCVATSERDRLRASLADQSGMNDSNIAVLESKLQEVEVLRRELELSNHALEDEVLSLKESAQQREEEMMAVLKNVADRHKEDTNDLNLELSRLNEQLLERSKQVEMLKADYEGKIQDLKLNNCKLKEKVKVLEMHAEHDQELQEGERIVDLGAERAELQNMVAAMSEEINSLRFQLSMQRQKERNEHLTCGVEICPPFPSTSEFTQDECFSPTNEKPILEGFVAEHSKQYETSPHSIDRTNSREPGFVEEHEEGFQPEIEDEQIMGTIQPLHTHPIQETVVDEGFQPEMSDIFVMEEPDGIEQDRWLPNLSVGMSPSCRNSNLLQFDYSIQQPDSHDGDSITSQSRKNLRIKNHSESTEHRSNNKFESIEGCTSEAKKFTSSELEKKVQAVRDELEEQYVGKLRKQEVELAHDFATKQENAQREMEQNYVQRVQAIKYEWEQKFTKALQKVRKEMEKKHKRDLKSFGRGTSSSRSTGTSPRATRAEVTSEDQEDLEETVEQLHKENQELAEVRDVLLQQIEISQARGLHTKVQHELQSFLTNRDAAPASPPSPTSSSTTTTPTRTAASPTPEEEAIEVKGTGADYIDADGQSEVSETSSARERFLEELEDIAQQSSQDLPLEWELTTTLMASAMIGAGDNEVEGSSNVESGPPEHRSIWEVFDGRCVRQDCQEVRLKLHRINEWLVECRARGDEAVTVSDLTLFLDEGFLLGDNESFFFLPDSIVDFVEEGSCELASDRSNSPTNRTKETQSSDANPTTSILNIEQITLDELDESEIVKPHEKETNIPRQSDVNKKKDAIDIKIKLSAEIECLKKEKLDLENNYEVLKKQNAVQFMGKTNFQEQMKNLKTVLETSRHSSDKHKINNTEVNAVQNSTDTEISIDSALELTRSESCGQTQYNNVAIQTEVLEDATTQALNASNDRIIHHLQRLLVDKESRLAVLEQDIRTLKGEVKMTNSEDFHCDNARVKMFKQQIHTLEAALVAKDKMIDALQGDYSHNPAIKSDAPAVSDENLESYTIGDSNEKETADNADTSNLVSLHDEDESTDLYITALQDYSAALSVDVEEESRAGLLFPSSNSNSLLQISSPDDDLSSERSEHDTPTRLEDKELADELKKLRKDMKETKALYSRENILLQEALYRDRKAKYKIMNKTDPNLALRRTASDCSNLPSLDLGSFDYNVCMQNDSAEVEIVKQRLEICLEQNRMLEKENSTLRGKLREQEATVMQLKVKLEQKEHDTQHWRDSFSSQIRALQSQRNDLMQLIRDLDSGKQTSPLCDSLPDGALAEEECGGTKTAMKFQEDLMERLEELDHLHRMLTQRQVELQHCESERRHLEQLCLLKDLTEMQLMRQKRLMEEQLSELELRLRERETIIVDEKAKLLAELKNKDACLSGLDGASGFANQEAHHFNTPACLNDSHSLCDPLSPQEFTPLRNASTPRSCPTPPLSPEAVDRQHLEAIERLRSKLKLEYEIRTARMAESQAAALTSYWERQQSKQT</sequence>
<feature type="coiled-coil region" evidence="1">
    <location>
        <begin position="1343"/>
        <end position="1391"/>
    </location>
</feature>
<feature type="region of interest" description="Disordered" evidence="2">
    <location>
        <begin position="3151"/>
        <end position="3180"/>
    </location>
</feature>
<feature type="coiled-coil region" evidence="1">
    <location>
        <begin position="3262"/>
        <end position="3310"/>
    </location>
</feature>
<dbReference type="Gene3D" id="1.10.287.1490">
    <property type="match status" value="1"/>
</dbReference>
<feature type="coiled-coil region" evidence="1">
    <location>
        <begin position="1704"/>
        <end position="1759"/>
    </location>
</feature>
<feature type="coiled-coil region" evidence="1">
    <location>
        <begin position="649"/>
        <end position="704"/>
    </location>
</feature>
<proteinExistence type="predicted"/>
<feature type="compositionally biased region" description="Polar residues" evidence="2">
    <location>
        <begin position="35"/>
        <end position="52"/>
    </location>
</feature>
<feature type="compositionally biased region" description="Basic residues" evidence="2">
    <location>
        <begin position="20"/>
        <end position="30"/>
    </location>
</feature>
<keyword evidence="4" id="KW-1185">Reference proteome</keyword>
<comment type="caution">
    <text evidence="3">The sequence shown here is derived from an EMBL/GenBank/DDBJ whole genome shotgun (WGS) entry which is preliminary data.</text>
</comment>
<feature type="coiled-coil region" evidence="1">
    <location>
        <begin position="1080"/>
        <end position="1188"/>
    </location>
</feature>
<name>A0AAE1AIB0_9GAST</name>